<feature type="transmembrane region" description="Helical" evidence="1">
    <location>
        <begin position="63"/>
        <end position="83"/>
    </location>
</feature>
<feature type="transmembrane region" description="Helical" evidence="1">
    <location>
        <begin position="89"/>
        <end position="113"/>
    </location>
</feature>
<evidence type="ECO:0000313" key="2">
    <source>
        <dbReference type="EMBL" id="XBS20752.1"/>
    </source>
</evidence>
<dbReference type="AlphaFoldDB" id="A0AAU7NUT8"/>
<accession>A0AAU7NUT8</accession>
<feature type="transmembrane region" description="Helical" evidence="1">
    <location>
        <begin position="22"/>
        <end position="43"/>
    </location>
</feature>
<evidence type="ECO:0000313" key="3">
    <source>
        <dbReference type="Proteomes" id="UP001225378"/>
    </source>
</evidence>
<proteinExistence type="predicted"/>
<protein>
    <submittedName>
        <fullName evidence="2">Uncharacterized protein</fullName>
    </submittedName>
</protein>
<keyword evidence="1" id="KW-1133">Transmembrane helix</keyword>
<dbReference type="EMBL" id="CP157743">
    <property type="protein sequence ID" value="XBS20752.1"/>
    <property type="molecule type" value="Genomic_DNA"/>
</dbReference>
<keyword evidence="1" id="KW-0812">Transmembrane</keyword>
<evidence type="ECO:0000256" key="1">
    <source>
        <dbReference type="SAM" id="Phobius"/>
    </source>
</evidence>
<name>A0AAU7NUT8_9GAMM</name>
<dbReference type="KEGG" id="mech:Q9L42_001065"/>
<dbReference type="RefSeq" id="WP_305906468.1">
    <property type="nucleotide sequence ID" value="NZ_CP157743.1"/>
</dbReference>
<organism evidence="2 3">
    <name type="scientific">Methylomarinum roseum</name>
    <dbReference type="NCBI Taxonomy" id="3067653"/>
    <lineage>
        <taxon>Bacteria</taxon>
        <taxon>Pseudomonadati</taxon>
        <taxon>Pseudomonadota</taxon>
        <taxon>Gammaproteobacteria</taxon>
        <taxon>Methylococcales</taxon>
        <taxon>Methylococcaceae</taxon>
        <taxon>Methylomarinum</taxon>
    </lineage>
</organism>
<keyword evidence="1" id="KW-0472">Membrane</keyword>
<sequence>MAWSVYDAAMALKEFSLLITQILESVGAIIISIAVLDVAKYLVEEEVTRNKELRSPSEARKTITKIFVIISIAAGMEGLVYIFKAGNENIALLIYPALLILFSSLSIVCLGIYQKFSISVEETIQTDDE</sequence>
<dbReference type="Proteomes" id="UP001225378">
    <property type="component" value="Chromosome"/>
</dbReference>
<reference evidence="2 3" key="1">
    <citation type="journal article" date="2024" name="Microbiology">
        <title>Methylomarinum rosea sp. nov., a novel halophilic methanotrophic bacterium from the hypersaline Lake Elton.</title>
        <authorList>
            <person name="Suleimanov R.Z."/>
            <person name="Oshkin I.Y."/>
            <person name="Danilova O.V."/>
            <person name="Suzina N.E."/>
            <person name="Dedysh S.N."/>
        </authorList>
    </citation>
    <scope>NUCLEOTIDE SEQUENCE [LARGE SCALE GENOMIC DNA]</scope>
    <source>
        <strain evidence="2 3">Ch1-1</strain>
    </source>
</reference>
<keyword evidence="3" id="KW-1185">Reference proteome</keyword>
<gene>
    <name evidence="2" type="ORF">Q9L42_001065</name>
</gene>